<accession>A0A1H7K805</accession>
<reference evidence="2" key="1">
    <citation type="submission" date="2016-10" db="EMBL/GenBank/DDBJ databases">
        <authorList>
            <person name="Varghese N."/>
            <person name="Submissions S."/>
        </authorList>
    </citation>
    <scope>NUCLEOTIDE SEQUENCE [LARGE SCALE GENOMIC DNA]</scope>
    <source>
        <strain evidence="2">LMG 26416</strain>
    </source>
</reference>
<proteinExistence type="predicted"/>
<organism evidence="1 2">
    <name type="scientific">Paraburkholderia caballeronis</name>
    <dbReference type="NCBI Taxonomy" id="416943"/>
    <lineage>
        <taxon>Bacteria</taxon>
        <taxon>Pseudomonadati</taxon>
        <taxon>Pseudomonadota</taxon>
        <taxon>Betaproteobacteria</taxon>
        <taxon>Burkholderiales</taxon>
        <taxon>Burkholderiaceae</taxon>
        <taxon>Paraburkholderia</taxon>
    </lineage>
</organism>
<dbReference type="Proteomes" id="UP000199120">
    <property type="component" value="Unassembled WGS sequence"/>
</dbReference>
<gene>
    <name evidence="1" type="ORF">SAMN05192542_103600</name>
</gene>
<keyword evidence="2" id="KW-1185">Reference proteome</keyword>
<protein>
    <submittedName>
        <fullName evidence="1">Lysine/arginine/ornithine transport system substrate-binding protein</fullName>
    </submittedName>
</protein>
<dbReference type="EMBL" id="FOAJ01000003">
    <property type="protein sequence ID" value="SEK82045.1"/>
    <property type="molecule type" value="Genomic_DNA"/>
</dbReference>
<dbReference type="AlphaFoldDB" id="A0A1H7K805"/>
<dbReference type="SUPFAM" id="SSF53850">
    <property type="entry name" value="Periplasmic binding protein-like II"/>
    <property type="match status" value="1"/>
</dbReference>
<evidence type="ECO:0000313" key="1">
    <source>
        <dbReference type="EMBL" id="SEK82045.1"/>
    </source>
</evidence>
<evidence type="ECO:0000313" key="2">
    <source>
        <dbReference type="Proteomes" id="UP000199120"/>
    </source>
</evidence>
<name>A0A1H7K805_9BURK</name>
<dbReference type="Gene3D" id="3.40.190.10">
    <property type="entry name" value="Periplasmic binding protein-like II"/>
    <property type="match status" value="1"/>
</dbReference>
<sequence length="55" mass="5793">MVSDGKLLGVGVGFGVRNNDAAWKAALSDALKQPKADGTLDKLAAKYFDVKVVQD</sequence>